<evidence type="ECO:0000313" key="3">
    <source>
        <dbReference type="Proteomes" id="UP000281406"/>
    </source>
</evidence>
<accession>A0A3N0YPD8</accession>
<proteinExistence type="predicted"/>
<dbReference type="AlphaFoldDB" id="A0A3N0YPD8"/>
<organism evidence="2 3">
    <name type="scientific">Anabarilius grahami</name>
    <name type="common">Kanglang fish</name>
    <name type="synonym">Barilius grahami</name>
    <dbReference type="NCBI Taxonomy" id="495550"/>
    <lineage>
        <taxon>Eukaryota</taxon>
        <taxon>Metazoa</taxon>
        <taxon>Chordata</taxon>
        <taxon>Craniata</taxon>
        <taxon>Vertebrata</taxon>
        <taxon>Euteleostomi</taxon>
        <taxon>Actinopterygii</taxon>
        <taxon>Neopterygii</taxon>
        <taxon>Teleostei</taxon>
        <taxon>Ostariophysi</taxon>
        <taxon>Cypriniformes</taxon>
        <taxon>Xenocyprididae</taxon>
        <taxon>Xenocypridinae</taxon>
        <taxon>Xenocypridinae incertae sedis</taxon>
        <taxon>Anabarilius</taxon>
    </lineage>
</organism>
<feature type="region of interest" description="Disordered" evidence="1">
    <location>
        <begin position="53"/>
        <end position="80"/>
    </location>
</feature>
<protein>
    <submittedName>
        <fullName evidence="2">Uncharacterized protein</fullName>
    </submittedName>
</protein>
<dbReference type="EMBL" id="RJVU01033627">
    <property type="protein sequence ID" value="ROL48065.1"/>
    <property type="molecule type" value="Genomic_DNA"/>
</dbReference>
<keyword evidence="3" id="KW-1185">Reference proteome</keyword>
<comment type="caution">
    <text evidence="2">The sequence shown here is derived from an EMBL/GenBank/DDBJ whole genome shotgun (WGS) entry which is preliminary data.</text>
</comment>
<evidence type="ECO:0000256" key="1">
    <source>
        <dbReference type="SAM" id="MobiDB-lite"/>
    </source>
</evidence>
<feature type="compositionally biased region" description="Polar residues" evidence="1">
    <location>
        <begin position="53"/>
        <end position="63"/>
    </location>
</feature>
<reference evidence="2 3" key="1">
    <citation type="submission" date="2018-10" db="EMBL/GenBank/DDBJ databases">
        <title>Genome assembly for a Yunnan-Guizhou Plateau 3E fish, Anabarilius grahami (Regan), and its evolutionary and genetic applications.</title>
        <authorList>
            <person name="Jiang W."/>
        </authorList>
    </citation>
    <scope>NUCLEOTIDE SEQUENCE [LARGE SCALE GENOMIC DNA]</scope>
    <source>
        <strain evidence="2">AG-KIZ</strain>
        <tissue evidence="2">Muscle</tissue>
    </source>
</reference>
<sequence>MASKWMVQIVRFRLQSARSIRGEIIEMRYVTSREGDGSPLLWQRSLLSFQHHGQQPANISTADSGADPPSVRAPGLDVRSVERHRMQLKSHLSRTV</sequence>
<evidence type="ECO:0000313" key="2">
    <source>
        <dbReference type="EMBL" id="ROL48065.1"/>
    </source>
</evidence>
<name>A0A3N0YPD8_ANAGA</name>
<gene>
    <name evidence="2" type="ORF">DPX16_18665</name>
</gene>
<dbReference type="Proteomes" id="UP000281406">
    <property type="component" value="Unassembled WGS sequence"/>
</dbReference>